<organism evidence="1 2">
    <name type="scientific">Cupriavidus nantongensis</name>
    <dbReference type="NCBI Taxonomy" id="1796606"/>
    <lineage>
        <taxon>Bacteria</taxon>
        <taxon>Pseudomonadati</taxon>
        <taxon>Pseudomonadota</taxon>
        <taxon>Betaproteobacteria</taxon>
        <taxon>Burkholderiales</taxon>
        <taxon>Burkholderiaceae</taxon>
        <taxon>Cupriavidus</taxon>
    </lineage>
</organism>
<evidence type="ECO:0000313" key="2">
    <source>
        <dbReference type="Proteomes" id="UP000075238"/>
    </source>
</evidence>
<reference evidence="1 2" key="1">
    <citation type="submission" date="2016-03" db="EMBL/GenBank/DDBJ databases">
        <title>Complete genome sequence of a novel chlorpyrifos degrading bacterium, Cupriavidus nantongensis sp. X1.</title>
        <authorList>
            <person name="Fang L."/>
        </authorList>
    </citation>
    <scope>NUCLEOTIDE SEQUENCE [LARGE SCALE GENOMIC DNA]</scope>
    <source>
        <strain evidence="1 2">X1</strain>
    </source>
</reference>
<proteinExistence type="predicted"/>
<keyword evidence="2" id="KW-1185">Reference proteome</keyword>
<dbReference type="KEGG" id="cnan:A2G96_09735"/>
<protein>
    <submittedName>
        <fullName evidence="1">Uncharacterized protein</fullName>
    </submittedName>
</protein>
<evidence type="ECO:0000313" key="1">
    <source>
        <dbReference type="EMBL" id="AMR77998.1"/>
    </source>
</evidence>
<accession>A0A142JIT6</accession>
<dbReference type="AlphaFoldDB" id="A0A142JIT6"/>
<sequence length="148" mass="15802">MARTKATAGGETGVNGYFYKGGQFLPSTLAEPGRWKIGNKWVTTGRDLIAPGEFSVQPTPFSRSLFRLAGVGYSTVLRDDGKLAINLGADGQGVRGHDGVMLSRETMIRPGVKGVLGKEEISLGAIIDAWNSGQRWFDVCPDAVTQTA</sequence>
<gene>
    <name evidence="1" type="ORF">A2G96_09735</name>
</gene>
<dbReference type="EMBL" id="CP014844">
    <property type="protein sequence ID" value="AMR77998.1"/>
    <property type="molecule type" value="Genomic_DNA"/>
</dbReference>
<dbReference type="Proteomes" id="UP000075238">
    <property type="component" value="Chromosome 1"/>
</dbReference>
<dbReference type="OrthoDB" id="9911601at2"/>
<name>A0A142JIT6_9BURK</name>
<dbReference type="RefSeq" id="WP_062798756.1">
    <property type="nucleotide sequence ID" value="NZ_CP014844.1"/>
</dbReference>